<sequence length="328" mass="34285">MDIRKTIAPADAVGVVMNLLNTDRDRPQMAWLTWYDGLVRLPVLTAVLVDGHGAAWINESRQLLGENDPTGDENVLVMTPAGEEAVLPGSALTLTHSELSDVLTDFASGTPEVGFEVSHGWRQGRPPHPEPALIDVPSTRTEVIAALTSLGARADGMATALTAIGGPISLEAADYAWEIGAAIDQLVRRLTAPERKRVTVIGALASVPLAGAAGAALRLADATPVQALVMGVVAFVLGTGFVAVLGRHEQPKPKLIDPPETGGSSIERIRAAVSVLRPALHALLDDLERVCDAAGAAGVDIDLSPSMIAAVQALTPIPARLTIWADHL</sequence>
<keyword evidence="1" id="KW-0472">Membrane</keyword>
<feature type="transmembrane region" description="Helical" evidence="1">
    <location>
        <begin position="198"/>
        <end position="219"/>
    </location>
</feature>
<protein>
    <submittedName>
        <fullName evidence="2">Uncharacterized protein</fullName>
    </submittedName>
</protein>
<evidence type="ECO:0000313" key="3">
    <source>
        <dbReference type="Proteomes" id="UP001165079"/>
    </source>
</evidence>
<keyword evidence="1" id="KW-0812">Transmembrane</keyword>
<keyword evidence="1" id="KW-1133">Transmembrane helix</keyword>
<dbReference type="RefSeq" id="WP_285667717.1">
    <property type="nucleotide sequence ID" value="NZ_BSTX01000010.1"/>
</dbReference>
<evidence type="ECO:0000313" key="2">
    <source>
        <dbReference type="EMBL" id="GLZ82128.1"/>
    </source>
</evidence>
<keyword evidence="3" id="KW-1185">Reference proteome</keyword>
<proteinExistence type="predicted"/>
<reference evidence="2" key="1">
    <citation type="submission" date="2023-03" db="EMBL/GenBank/DDBJ databases">
        <title>Actinorhabdospora filicis NBRC 111898.</title>
        <authorList>
            <person name="Ichikawa N."/>
            <person name="Sato H."/>
            <person name="Tonouchi N."/>
        </authorList>
    </citation>
    <scope>NUCLEOTIDE SEQUENCE</scope>
    <source>
        <strain evidence="2">NBRC 111898</strain>
    </source>
</reference>
<name>A0A9W6STP2_9ACTN</name>
<feature type="transmembrane region" description="Helical" evidence="1">
    <location>
        <begin position="225"/>
        <end position="245"/>
    </location>
</feature>
<comment type="caution">
    <text evidence="2">The sequence shown here is derived from an EMBL/GenBank/DDBJ whole genome shotgun (WGS) entry which is preliminary data.</text>
</comment>
<gene>
    <name evidence="2" type="ORF">Afil01_69350</name>
</gene>
<accession>A0A9W6STP2</accession>
<dbReference type="AlphaFoldDB" id="A0A9W6STP2"/>
<evidence type="ECO:0000256" key="1">
    <source>
        <dbReference type="SAM" id="Phobius"/>
    </source>
</evidence>
<organism evidence="2 3">
    <name type="scientific">Actinorhabdospora filicis</name>
    <dbReference type="NCBI Taxonomy" id="1785913"/>
    <lineage>
        <taxon>Bacteria</taxon>
        <taxon>Bacillati</taxon>
        <taxon>Actinomycetota</taxon>
        <taxon>Actinomycetes</taxon>
        <taxon>Micromonosporales</taxon>
        <taxon>Micromonosporaceae</taxon>
        <taxon>Actinorhabdospora</taxon>
    </lineage>
</organism>
<dbReference type="Proteomes" id="UP001165079">
    <property type="component" value="Unassembled WGS sequence"/>
</dbReference>
<dbReference type="EMBL" id="BSTX01000010">
    <property type="protein sequence ID" value="GLZ82128.1"/>
    <property type="molecule type" value="Genomic_DNA"/>
</dbReference>